<feature type="compositionally biased region" description="Basic and acidic residues" evidence="1">
    <location>
        <begin position="102"/>
        <end position="127"/>
    </location>
</feature>
<comment type="caution">
    <text evidence="2">The sequence shown here is derived from an EMBL/GenBank/DDBJ whole genome shotgun (WGS) entry which is preliminary data.</text>
</comment>
<proteinExistence type="predicted"/>
<organism evidence="2 3">
    <name type="scientific">Phytophthora fragariaefolia</name>
    <dbReference type="NCBI Taxonomy" id="1490495"/>
    <lineage>
        <taxon>Eukaryota</taxon>
        <taxon>Sar</taxon>
        <taxon>Stramenopiles</taxon>
        <taxon>Oomycota</taxon>
        <taxon>Peronosporomycetes</taxon>
        <taxon>Peronosporales</taxon>
        <taxon>Peronosporaceae</taxon>
        <taxon>Phytophthora</taxon>
    </lineage>
</organism>
<reference evidence="2" key="1">
    <citation type="submission" date="2023-04" db="EMBL/GenBank/DDBJ databases">
        <title>Phytophthora fragariaefolia NBRC 109709.</title>
        <authorList>
            <person name="Ichikawa N."/>
            <person name="Sato H."/>
            <person name="Tonouchi N."/>
        </authorList>
    </citation>
    <scope>NUCLEOTIDE SEQUENCE</scope>
    <source>
        <strain evidence="2">NBRC 109709</strain>
    </source>
</reference>
<feature type="compositionally biased region" description="Basic and acidic residues" evidence="1">
    <location>
        <begin position="1"/>
        <end position="13"/>
    </location>
</feature>
<dbReference type="EMBL" id="BSXT01000091">
    <property type="protein sequence ID" value="GMF17305.1"/>
    <property type="molecule type" value="Genomic_DNA"/>
</dbReference>
<name>A0A9W6TPR3_9STRA</name>
<feature type="compositionally biased region" description="Basic and acidic residues" evidence="1">
    <location>
        <begin position="221"/>
        <end position="230"/>
    </location>
</feature>
<evidence type="ECO:0000313" key="2">
    <source>
        <dbReference type="EMBL" id="GMF17305.1"/>
    </source>
</evidence>
<dbReference type="OrthoDB" id="128797at2759"/>
<dbReference type="AlphaFoldDB" id="A0A9W6TPR3"/>
<feature type="compositionally biased region" description="Basic and acidic residues" evidence="1">
    <location>
        <begin position="321"/>
        <end position="330"/>
    </location>
</feature>
<feature type="compositionally biased region" description="Basic and acidic residues" evidence="1">
    <location>
        <begin position="137"/>
        <end position="154"/>
    </location>
</feature>
<gene>
    <name evidence="2" type="ORF">Pfra01_000115800</name>
</gene>
<feature type="compositionally biased region" description="Low complexity" evidence="1">
    <location>
        <begin position="58"/>
        <end position="67"/>
    </location>
</feature>
<dbReference type="Proteomes" id="UP001165121">
    <property type="component" value="Unassembled WGS sequence"/>
</dbReference>
<protein>
    <submittedName>
        <fullName evidence="2">Unnamed protein product</fullName>
    </submittedName>
</protein>
<evidence type="ECO:0000313" key="3">
    <source>
        <dbReference type="Proteomes" id="UP001165121"/>
    </source>
</evidence>
<evidence type="ECO:0000256" key="1">
    <source>
        <dbReference type="SAM" id="MobiDB-lite"/>
    </source>
</evidence>
<accession>A0A9W6TPR3</accession>
<feature type="compositionally biased region" description="Low complexity" evidence="1">
    <location>
        <begin position="17"/>
        <end position="44"/>
    </location>
</feature>
<keyword evidence="3" id="KW-1185">Reference proteome</keyword>
<feature type="compositionally biased region" description="Low complexity" evidence="1">
    <location>
        <begin position="261"/>
        <end position="273"/>
    </location>
</feature>
<feature type="compositionally biased region" description="Low complexity" evidence="1">
    <location>
        <begin position="332"/>
        <end position="342"/>
    </location>
</feature>
<feature type="region of interest" description="Disordered" evidence="1">
    <location>
        <begin position="97"/>
        <end position="172"/>
    </location>
</feature>
<feature type="region of interest" description="Disordered" evidence="1">
    <location>
        <begin position="1"/>
        <end position="73"/>
    </location>
</feature>
<sequence length="377" mass="40178">MARAEDRPQRASDDGSESASGSDASGSAYDSDSSAGSSNASGSRSDSEEEEVEDEEAAAAAKQQRVQADVDEMRRMMADMDTVRARLQLRFAAELQARQGRLAREDREREALEAARRKGEEEARARQVEAGVQTDLESSHKEMHASLRESESPHQDSGVAGATGPGGSKFAVAVPNKAKPAGLSLYDLVKASGFVLRGKEPSPVRQENPPAVPLSTSELAAAERHEESHEVQPGPGVAPDWHGAGSRISEDDDSVVGVDYSRAATASRHAATSVGSARNYLRQSKGERSLPPSRQYDENSLSASNSLDSSGAGNQSAVFRDMTHRPDHRFNAAALLSASKAAPRSSISDDDDDAGKTDEQREMEAIQCLLFGRGSGR</sequence>
<feature type="compositionally biased region" description="Low complexity" evidence="1">
    <location>
        <begin position="298"/>
        <end position="313"/>
    </location>
</feature>
<feature type="region of interest" description="Disordered" evidence="1">
    <location>
        <begin position="198"/>
        <end position="362"/>
    </location>
</feature>
<feature type="compositionally biased region" description="Acidic residues" evidence="1">
    <location>
        <begin position="47"/>
        <end position="57"/>
    </location>
</feature>